<gene>
    <name evidence="3" type="ORF">GCM10010121_062530</name>
</gene>
<reference evidence="3" key="1">
    <citation type="journal article" date="2014" name="Int. J. Syst. Evol. Microbiol.">
        <title>Complete genome sequence of Corynebacterium casei LMG S-19264T (=DSM 44701T), isolated from a smear-ripened cheese.</title>
        <authorList>
            <consortium name="US DOE Joint Genome Institute (JGI-PGF)"/>
            <person name="Walter F."/>
            <person name="Albersmeier A."/>
            <person name="Kalinowski J."/>
            <person name="Ruckert C."/>
        </authorList>
    </citation>
    <scope>NUCLEOTIDE SEQUENCE</scope>
    <source>
        <strain evidence="3">JCM 3086</strain>
    </source>
</reference>
<dbReference type="RefSeq" id="WP_308429028.1">
    <property type="nucleotide sequence ID" value="NZ_BMQA01000027.1"/>
</dbReference>
<reference evidence="3" key="2">
    <citation type="submission" date="2020-09" db="EMBL/GenBank/DDBJ databases">
        <authorList>
            <person name="Sun Q."/>
            <person name="Ohkuma M."/>
        </authorList>
    </citation>
    <scope>NUCLEOTIDE SEQUENCE</scope>
    <source>
        <strain evidence="3">JCM 3086</strain>
    </source>
</reference>
<protein>
    <submittedName>
        <fullName evidence="3">Succinyl-CoA--3-ketoacid-CoA transferase</fullName>
    </submittedName>
</protein>
<dbReference type="NCBIfam" id="TIGR02428">
    <property type="entry name" value="pcaJ_scoB_fam"/>
    <property type="match status" value="1"/>
</dbReference>
<dbReference type="PANTHER" id="PTHR13707:SF57">
    <property type="entry name" value="SUCCINYL-COA:3-KETOACID COENZYME A TRANSFERASE SUBUNIT B-RELATED"/>
    <property type="match status" value="1"/>
</dbReference>
<accession>A0A917L3D0</accession>
<organism evidence="3 4">
    <name type="scientific">Streptomyces brasiliensis</name>
    <dbReference type="NCBI Taxonomy" id="1954"/>
    <lineage>
        <taxon>Bacteria</taxon>
        <taxon>Bacillati</taxon>
        <taxon>Actinomycetota</taxon>
        <taxon>Actinomycetes</taxon>
        <taxon>Kitasatosporales</taxon>
        <taxon>Streptomycetaceae</taxon>
        <taxon>Streptomyces</taxon>
    </lineage>
</organism>
<sequence>MSADTGNTTTSAPAAGKATAPVFKPKLEAGIGYSRMEIAARAARDLPDGAYVNLGIGMPQMVADVIPEGIEVLMHSENGILGMGPAAPADDFDPDLADSGKAWVTMLPGGAIFDSSDSFGIIRGGHLDVAMLGALEVAPNGDLANWTAPGRITGVGGAMDLAHGAKDLWVLSLHTERSGKSKLVGACTLPLTAAGVVTRVYTNLGVFRPSGDAFECLELAPGVTREQAIAMTDAPLHFVEGV</sequence>
<dbReference type="InterPro" id="IPR012791">
    <property type="entry name" value="3-oxoacid_CoA-transf_B"/>
</dbReference>
<dbReference type="EMBL" id="BMQA01000027">
    <property type="protein sequence ID" value="GGJ42814.1"/>
    <property type="molecule type" value="Genomic_DNA"/>
</dbReference>
<evidence type="ECO:0000256" key="2">
    <source>
        <dbReference type="ARBA" id="ARBA00022679"/>
    </source>
</evidence>
<dbReference type="Gene3D" id="3.40.1080.10">
    <property type="entry name" value="Glutaconate Coenzyme A-transferase"/>
    <property type="match status" value="1"/>
</dbReference>
<dbReference type="Pfam" id="PF01144">
    <property type="entry name" value="CoA_trans"/>
    <property type="match status" value="1"/>
</dbReference>
<comment type="caution">
    <text evidence="3">The sequence shown here is derived from an EMBL/GenBank/DDBJ whole genome shotgun (WGS) entry which is preliminary data.</text>
</comment>
<evidence type="ECO:0000313" key="3">
    <source>
        <dbReference type="EMBL" id="GGJ42814.1"/>
    </source>
</evidence>
<evidence type="ECO:0000313" key="4">
    <source>
        <dbReference type="Proteomes" id="UP000657574"/>
    </source>
</evidence>
<dbReference type="GO" id="GO:0008410">
    <property type="term" value="F:CoA-transferase activity"/>
    <property type="evidence" value="ECO:0007669"/>
    <property type="project" value="InterPro"/>
</dbReference>
<keyword evidence="4" id="KW-1185">Reference proteome</keyword>
<dbReference type="SUPFAM" id="SSF100950">
    <property type="entry name" value="NagB/RpiA/CoA transferase-like"/>
    <property type="match status" value="1"/>
</dbReference>
<dbReference type="SMART" id="SM00882">
    <property type="entry name" value="CoA_trans"/>
    <property type="match status" value="1"/>
</dbReference>
<dbReference type="Proteomes" id="UP000657574">
    <property type="component" value="Unassembled WGS sequence"/>
</dbReference>
<comment type="similarity">
    <text evidence="1">Belongs to the 3-oxoacid CoA-transferase subunit B family.</text>
</comment>
<dbReference type="PANTHER" id="PTHR13707">
    <property type="entry name" value="KETOACID-COENZYME A TRANSFERASE"/>
    <property type="match status" value="1"/>
</dbReference>
<dbReference type="InterPro" id="IPR004165">
    <property type="entry name" value="CoA_trans_fam_I"/>
</dbReference>
<keyword evidence="2 3" id="KW-0808">Transferase</keyword>
<dbReference type="InterPro" id="IPR037171">
    <property type="entry name" value="NagB/RpiA_transferase-like"/>
</dbReference>
<name>A0A917L3D0_9ACTN</name>
<proteinExistence type="inferred from homology"/>
<dbReference type="AlphaFoldDB" id="A0A917L3D0"/>
<evidence type="ECO:0000256" key="1">
    <source>
        <dbReference type="ARBA" id="ARBA00007047"/>
    </source>
</evidence>